<dbReference type="InterPro" id="IPR011055">
    <property type="entry name" value="Dup_hybrid_motif"/>
</dbReference>
<dbReference type="PROSITE" id="PS51782">
    <property type="entry name" value="LYSM"/>
    <property type="match status" value="2"/>
</dbReference>
<feature type="compositionally biased region" description="Polar residues" evidence="1">
    <location>
        <begin position="76"/>
        <end position="87"/>
    </location>
</feature>
<dbReference type="CDD" id="cd00118">
    <property type="entry name" value="LysM"/>
    <property type="match status" value="2"/>
</dbReference>
<dbReference type="PANTHER" id="PTHR21666:SF270">
    <property type="entry name" value="MUREIN HYDROLASE ACTIVATOR ENVC"/>
    <property type="match status" value="1"/>
</dbReference>
<dbReference type="CDD" id="cd12797">
    <property type="entry name" value="M23_peptidase"/>
    <property type="match status" value="1"/>
</dbReference>
<protein>
    <submittedName>
        <fullName evidence="3">Peptidoglycan DD-metalloendopeptidase family protein</fullName>
    </submittedName>
</protein>
<comment type="caution">
    <text evidence="3">The sequence shown here is derived from an EMBL/GenBank/DDBJ whole genome shotgun (WGS) entry which is preliminary data.</text>
</comment>
<evidence type="ECO:0000259" key="2">
    <source>
        <dbReference type="PROSITE" id="PS51782"/>
    </source>
</evidence>
<reference evidence="3 4" key="1">
    <citation type="submission" date="2023-01" db="EMBL/GenBank/DDBJ databases">
        <title>Novel diversity within Roseofilum (Cyanobacteria; Desertifilaceae) from marine benthic mats with descriptions of four novel species.</title>
        <authorList>
            <person name="Wang Y."/>
            <person name="Berthold D.E."/>
            <person name="Hu J."/>
            <person name="Lefler F.W."/>
            <person name="Laughinghouse H.D. IV."/>
        </authorList>
    </citation>
    <scope>NUCLEOTIDE SEQUENCE [LARGE SCALE GENOMIC DNA]</scope>
    <source>
        <strain evidence="3 4">BLCC-M91</strain>
    </source>
</reference>
<feature type="domain" description="LysM" evidence="2">
    <location>
        <begin position="490"/>
        <end position="534"/>
    </location>
</feature>
<dbReference type="SUPFAM" id="SSF54106">
    <property type="entry name" value="LysM domain"/>
    <property type="match status" value="2"/>
</dbReference>
<dbReference type="Pfam" id="PF01476">
    <property type="entry name" value="LysM"/>
    <property type="match status" value="2"/>
</dbReference>
<dbReference type="InterPro" id="IPR050570">
    <property type="entry name" value="Cell_wall_metabolism_enzyme"/>
</dbReference>
<sequence>MKRANSQKDNQSVLLPTAALPAELGSLKQVSPDSNRRVCTSAAMIGLAAISMGFPNLLFPEGQQAARAAEPAALDPNQTTDRASQPSLIGDGIATTVASPGFNAVPGSLGNSPVIFGDTGVTTEETLNPASALVTSQPLAPVSLLEETPQSRDLSQNPEALVSSPLVLPTEPAEDSAQNMPVAQPEEQKQAALDEAVNYLKVLESVNPESSRTLTVLPSGKTPPKAQSFSIEESSVPSASPSVSVIPQEATQAKLETVGAVKPSWENRQTQTIPESATTVDPNWTVNAATAPKVQVEAAPEKVTLELYQVESGDTVDTIAQTHGVDSSTLIQANQLSNPDQLEVNQSLALPRFESSSSVIPSTEVKPSLTWKSSGELQTLQEFDGTAKPLTEYPSIPSTETLPIQPLTPLTSVAPALEEVEASSKTAEPESEVSEFSAQTKEQSKEIPSVDVSLTQTEPELPNLPTIPSLNSTPVASTFNLNNSGFPQARLHQVQRGETLDSIARRYGVTRSELIRVNHITNPNLIRVNQNLKIPNSNTLDSTTATTLIPGNNTTQISSADLNPRQPVALMDLNGSSSAKQFTSYSEANTSSYSTYVEGLTTEINQLRQQYQNQPASLSLPRTQPSTSVEEPVTPVASPAPVEPVNPEFAPSSSSGNLEAELRRLQEQYRSSSPSAPPTPTAPTSGGVQNVAVAPLGPDAYDPSKLPIGEMVSPEVPPLAPSERYLPGDRMNGFIWPAQGVFTSGYGWRWGRMHRGIDIAGPIGTPIFAAAPGVVDYAGWNSGGYGNLVDIRHPDGSLTRYAHNNRLLVRKGQRVRQGQQIAEMGSTGYSTGPHLHFEIHPAGQSAVNPMAYLPNR</sequence>
<dbReference type="Proteomes" id="UP001231370">
    <property type="component" value="Unassembled WGS sequence"/>
</dbReference>
<proteinExistence type="predicted"/>
<dbReference type="InterPro" id="IPR036779">
    <property type="entry name" value="LysM_dom_sf"/>
</dbReference>
<dbReference type="InterPro" id="IPR018392">
    <property type="entry name" value="LysM"/>
</dbReference>
<name>A0ABT7BFS6_9CYAN</name>
<feature type="region of interest" description="Disordered" evidence="1">
    <location>
        <begin position="418"/>
        <end position="448"/>
    </location>
</feature>
<feature type="region of interest" description="Disordered" evidence="1">
    <location>
        <begin position="388"/>
        <end position="407"/>
    </location>
</feature>
<feature type="compositionally biased region" description="Polar residues" evidence="1">
    <location>
        <begin position="614"/>
        <end position="629"/>
    </location>
</feature>
<feature type="region of interest" description="Disordered" evidence="1">
    <location>
        <begin position="614"/>
        <end position="696"/>
    </location>
</feature>
<accession>A0ABT7BFS6</accession>
<evidence type="ECO:0000256" key="1">
    <source>
        <dbReference type="SAM" id="MobiDB-lite"/>
    </source>
</evidence>
<dbReference type="SMART" id="SM00257">
    <property type="entry name" value="LysM"/>
    <property type="match status" value="2"/>
</dbReference>
<feature type="region of interest" description="Disordered" evidence="1">
    <location>
        <begin position="68"/>
        <end position="87"/>
    </location>
</feature>
<dbReference type="Pfam" id="PF01551">
    <property type="entry name" value="Peptidase_M23"/>
    <property type="match status" value="1"/>
</dbReference>
<feature type="domain" description="LysM" evidence="2">
    <location>
        <begin position="306"/>
        <end position="350"/>
    </location>
</feature>
<dbReference type="RefSeq" id="WP_283761356.1">
    <property type="nucleotide sequence ID" value="NZ_JAQPOK010000032.1"/>
</dbReference>
<evidence type="ECO:0000313" key="3">
    <source>
        <dbReference type="EMBL" id="MDJ1178029.1"/>
    </source>
</evidence>
<gene>
    <name evidence="3" type="ORF">PJF56_04045</name>
</gene>
<organism evidence="3 4">
    <name type="scientific">Roseofilum halophilum BLCC-M91</name>
    <dbReference type="NCBI Taxonomy" id="3022259"/>
    <lineage>
        <taxon>Bacteria</taxon>
        <taxon>Bacillati</taxon>
        <taxon>Cyanobacteriota</taxon>
        <taxon>Cyanophyceae</taxon>
        <taxon>Desertifilales</taxon>
        <taxon>Desertifilaceae</taxon>
        <taxon>Roseofilum</taxon>
        <taxon>Roseofilum halophilum</taxon>
    </lineage>
</organism>
<dbReference type="Gene3D" id="2.70.70.10">
    <property type="entry name" value="Glucose Permease (Domain IIA)"/>
    <property type="match status" value="1"/>
</dbReference>
<keyword evidence="4" id="KW-1185">Reference proteome</keyword>
<dbReference type="SUPFAM" id="SSF51261">
    <property type="entry name" value="Duplicated hybrid motif"/>
    <property type="match status" value="1"/>
</dbReference>
<evidence type="ECO:0000313" key="4">
    <source>
        <dbReference type="Proteomes" id="UP001231370"/>
    </source>
</evidence>
<dbReference type="InterPro" id="IPR016047">
    <property type="entry name" value="M23ase_b-sheet_dom"/>
</dbReference>
<dbReference type="PANTHER" id="PTHR21666">
    <property type="entry name" value="PEPTIDASE-RELATED"/>
    <property type="match status" value="1"/>
</dbReference>
<dbReference type="EMBL" id="JAQPOK010000032">
    <property type="protein sequence ID" value="MDJ1178029.1"/>
    <property type="molecule type" value="Genomic_DNA"/>
</dbReference>
<dbReference type="Gene3D" id="3.10.350.10">
    <property type="entry name" value="LysM domain"/>
    <property type="match status" value="2"/>
</dbReference>